<feature type="non-terminal residue" evidence="1">
    <location>
        <position position="98"/>
    </location>
</feature>
<organism evidence="1">
    <name type="scientific">hydrothermal vent metagenome</name>
    <dbReference type="NCBI Taxonomy" id="652676"/>
    <lineage>
        <taxon>unclassified sequences</taxon>
        <taxon>metagenomes</taxon>
        <taxon>ecological metagenomes</taxon>
    </lineage>
</organism>
<gene>
    <name evidence="1" type="ORF">MNBD_BACTEROID06-827</name>
</gene>
<sequence length="98" mass="10940">MKRVIMKANTLILVFLFAITNCGSKSHNSRCQNFNNAITIVNVGNLDRSQIAKLVEKIQGMNPKVIGMNVLFLQKRQKNSGIEKIIEAQNVVLQAKAE</sequence>
<reference evidence="1" key="1">
    <citation type="submission" date="2018-06" db="EMBL/GenBank/DDBJ databases">
        <authorList>
            <person name="Zhirakovskaya E."/>
        </authorList>
    </citation>
    <scope>NUCLEOTIDE SEQUENCE</scope>
</reference>
<proteinExistence type="predicted"/>
<dbReference type="AlphaFoldDB" id="A0A3B0ULY0"/>
<dbReference type="EMBL" id="UOES01000080">
    <property type="protein sequence ID" value="VAW26267.1"/>
    <property type="molecule type" value="Genomic_DNA"/>
</dbReference>
<protein>
    <submittedName>
        <fullName evidence="1">Uncharacterized protein</fullName>
    </submittedName>
</protein>
<evidence type="ECO:0000313" key="1">
    <source>
        <dbReference type="EMBL" id="VAW26267.1"/>
    </source>
</evidence>
<name>A0A3B0ULY0_9ZZZZ</name>
<accession>A0A3B0ULY0</accession>